<dbReference type="Proteomes" id="UP000183090">
    <property type="component" value="Unassembled WGS sequence"/>
</dbReference>
<dbReference type="EMBL" id="CP011366">
    <property type="protein sequence ID" value="AKG74113.1"/>
    <property type="molecule type" value="Genomic_DNA"/>
</dbReference>
<dbReference type="Pfam" id="PF09911">
    <property type="entry name" value="DUF2140"/>
    <property type="match status" value="1"/>
</dbReference>
<evidence type="ECO:0000313" key="2">
    <source>
        <dbReference type="EMBL" id="AKG74113.1"/>
    </source>
</evidence>
<keyword evidence="1" id="KW-0472">Membrane</keyword>
<reference evidence="3 5" key="3">
    <citation type="submission" date="2016-10" db="EMBL/GenBank/DDBJ databases">
        <authorList>
            <person name="Varghese N."/>
            <person name="Submissions S."/>
        </authorList>
    </citation>
    <scope>NUCLEOTIDE SEQUENCE [LARGE SCALE GENOMIC DNA]</scope>
    <source>
        <strain evidence="3 5">CGMCC 1.6501</strain>
    </source>
</reference>
<keyword evidence="4" id="KW-1185">Reference proteome</keyword>
<reference evidence="2 4" key="1">
    <citation type="journal article" date="2015" name="Int. J. Syst. Evol. Microbiol.">
        <title>Complete genome sequence of Salinicoccus halodurans H3B36, isolated from the Qaidam Basin in China.</title>
        <authorList>
            <person name="Jiang K."/>
            <person name="Xue Y."/>
            <person name="Ma Y."/>
        </authorList>
    </citation>
    <scope>NUCLEOTIDE SEQUENCE [LARGE SCALE GENOMIC DNA]</scope>
    <source>
        <strain evidence="2 4">H3B36</strain>
    </source>
</reference>
<evidence type="ECO:0000256" key="1">
    <source>
        <dbReference type="SAM" id="Phobius"/>
    </source>
</evidence>
<dbReference type="AlphaFoldDB" id="A0A0F7HME9"/>
<name>A0A0F7HME9_9STAP</name>
<dbReference type="RefSeq" id="WP_046790298.1">
    <property type="nucleotide sequence ID" value="NZ_CP011366.1"/>
</dbReference>
<dbReference type="EMBL" id="FOTB01000001">
    <property type="protein sequence ID" value="SFK60652.1"/>
    <property type="molecule type" value="Genomic_DNA"/>
</dbReference>
<keyword evidence="1" id="KW-0812">Transmembrane</keyword>
<keyword evidence="1" id="KW-1133">Transmembrane helix</keyword>
<evidence type="ECO:0000313" key="3">
    <source>
        <dbReference type="EMBL" id="SFK60652.1"/>
    </source>
</evidence>
<evidence type="ECO:0000313" key="5">
    <source>
        <dbReference type="Proteomes" id="UP000183090"/>
    </source>
</evidence>
<organism evidence="3 5">
    <name type="scientific">Salinicoccus halodurans</name>
    <dbReference type="NCBI Taxonomy" id="407035"/>
    <lineage>
        <taxon>Bacteria</taxon>
        <taxon>Bacillati</taxon>
        <taxon>Bacillota</taxon>
        <taxon>Bacilli</taxon>
        <taxon>Bacillales</taxon>
        <taxon>Staphylococcaceae</taxon>
        <taxon>Salinicoccus</taxon>
    </lineage>
</organism>
<accession>A0A0F7HME9</accession>
<dbReference type="KEGG" id="shv:AAT16_07630"/>
<sequence length="180" mass="20010">MNIWKWLFFILLLFNIIVAASLIFMLSSSYGTPEEEDNYSGGSSGIEIKMTNDAVESLIMDTIEDESLSLEISESGIELLSRNNIYGISVDASFILEPVSTGDTIVFEVSDIDIANIPLSQNALYSIIRSQSDLPEGISFSEDERALVIDTALFDGAAGLDMKVDSIDYENNEWYFSMER</sequence>
<gene>
    <name evidence="2" type="ORF">AAT16_07630</name>
    <name evidence="3" type="ORF">SAMN05216235_0773</name>
</gene>
<reference evidence="4" key="2">
    <citation type="submission" date="2015-04" db="EMBL/GenBank/DDBJ databases">
        <title>Complete genome sequence of Salinicoccus halodurans strain H3B36, isolated from the Qaidam basin of China.</title>
        <authorList>
            <person name="Ma Y."/>
            <person name="Jiang K."/>
            <person name="Xue Y."/>
        </authorList>
    </citation>
    <scope>NUCLEOTIDE SEQUENCE [LARGE SCALE GENOMIC DNA]</scope>
    <source>
        <strain evidence="4">H3B36</strain>
    </source>
</reference>
<proteinExistence type="predicted"/>
<dbReference type="OrthoDB" id="2389534at2"/>
<dbReference type="InterPro" id="IPR018672">
    <property type="entry name" value="DUF2140"/>
</dbReference>
<feature type="transmembrane region" description="Helical" evidence="1">
    <location>
        <begin position="6"/>
        <end position="26"/>
    </location>
</feature>
<dbReference type="Proteomes" id="UP000034029">
    <property type="component" value="Chromosome"/>
</dbReference>
<evidence type="ECO:0000313" key="4">
    <source>
        <dbReference type="Proteomes" id="UP000034029"/>
    </source>
</evidence>
<protein>
    <submittedName>
        <fullName evidence="3">Uncharacterized protein YpmS</fullName>
    </submittedName>
</protein>